<dbReference type="GO" id="GO:0009003">
    <property type="term" value="F:signal peptidase activity"/>
    <property type="evidence" value="ECO:0007669"/>
    <property type="project" value="UniProtKB-EC"/>
</dbReference>
<evidence type="ECO:0000259" key="4">
    <source>
        <dbReference type="Pfam" id="PF10502"/>
    </source>
</evidence>
<evidence type="ECO:0000256" key="2">
    <source>
        <dbReference type="ARBA" id="ARBA00019232"/>
    </source>
</evidence>
<dbReference type="PRINTS" id="PR00727">
    <property type="entry name" value="LEADERPTASE"/>
</dbReference>
<dbReference type="InterPro" id="IPR000223">
    <property type="entry name" value="Pept_S26A_signal_pept_1"/>
</dbReference>
<organism evidence="5 6">
    <name type="scientific">Dysgonomonas capnocytophagoides</name>
    <dbReference type="NCBI Taxonomy" id="45254"/>
    <lineage>
        <taxon>Bacteria</taxon>
        <taxon>Pseudomonadati</taxon>
        <taxon>Bacteroidota</taxon>
        <taxon>Bacteroidia</taxon>
        <taxon>Bacteroidales</taxon>
        <taxon>Dysgonomonadaceae</taxon>
        <taxon>Dysgonomonas</taxon>
    </lineage>
</organism>
<comment type="catalytic activity">
    <reaction evidence="3">
        <text>Cleavage of hydrophobic, N-terminal signal or leader sequences from secreted and periplasmic proteins.</text>
        <dbReference type="EC" id="3.4.21.89"/>
    </reaction>
</comment>
<comment type="caution">
    <text evidence="5">The sequence shown here is derived from an EMBL/GenBank/DDBJ whole genome shotgun (WGS) entry which is preliminary data.</text>
</comment>
<dbReference type="OrthoDB" id="9802919at2"/>
<dbReference type="CDD" id="cd06530">
    <property type="entry name" value="S26_SPase_I"/>
    <property type="match status" value="2"/>
</dbReference>
<dbReference type="GO" id="GO:0004252">
    <property type="term" value="F:serine-type endopeptidase activity"/>
    <property type="evidence" value="ECO:0007669"/>
    <property type="project" value="InterPro"/>
</dbReference>
<reference evidence="5 6" key="1">
    <citation type="submission" date="2019-03" db="EMBL/GenBank/DDBJ databases">
        <title>San Antonio Military Medical Center submission to MRSN (WRAIR), pending publication.</title>
        <authorList>
            <person name="Blyth D.M."/>
            <person name="Mccarthy S.L."/>
            <person name="Schall S.E."/>
            <person name="Stam J.A."/>
            <person name="Ong A.C."/>
            <person name="Mcgann P.T."/>
        </authorList>
    </citation>
    <scope>NUCLEOTIDE SEQUENCE [LARGE SCALE GENOMIC DNA]</scope>
    <source>
        <strain evidence="5 6">MRSN571793</strain>
    </source>
</reference>
<dbReference type="PANTHER" id="PTHR43390:SF1">
    <property type="entry name" value="CHLOROPLAST PROCESSING PEPTIDASE"/>
    <property type="match status" value="1"/>
</dbReference>
<dbReference type="GO" id="GO:0016020">
    <property type="term" value="C:membrane"/>
    <property type="evidence" value="ECO:0007669"/>
    <property type="project" value="UniProtKB-SubCell"/>
</dbReference>
<dbReference type="STRING" id="1121485.GCA_000426485_02731"/>
<keyword evidence="3 5" id="KW-0378">Hydrolase</keyword>
<comment type="similarity">
    <text evidence="1 3">Belongs to the peptidase S26 family.</text>
</comment>
<dbReference type="EC" id="3.4.21.89" evidence="3"/>
<dbReference type="RefSeq" id="WP_134437335.1">
    <property type="nucleotide sequence ID" value="NZ_SOML01000013.1"/>
</dbReference>
<comment type="subcellular location">
    <subcellularLocation>
        <location evidence="3">Membrane</location>
        <topology evidence="3">Single-pass type II membrane protein</topology>
    </subcellularLocation>
</comment>
<proteinExistence type="inferred from homology"/>
<name>A0A4Y8KYB6_9BACT</name>
<dbReference type="InterPro" id="IPR019533">
    <property type="entry name" value="Peptidase_S26"/>
</dbReference>
<dbReference type="EMBL" id="SOML01000013">
    <property type="protein sequence ID" value="TFD93205.1"/>
    <property type="molecule type" value="Genomic_DNA"/>
</dbReference>
<keyword evidence="6" id="KW-1185">Reference proteome</keyword>
<dbReference type="GO" id="GO:0006465">
    <property type="term" value="P:signal peptide processing"/>
    <property type="evidence" value="ECO:0007669"/>
    <property type="project" value="InterPro"/>
</dbReference>
<accession>A0A4Y8KYB6</accession>
<dbReference type="Proteomes" id="UP000297861">
    <property type="component" value="Unassembled WGS sequence"/>
</dbReference>
<evidence type="ECO:0000256" key="1">
    <source>
        <dbReference type="ARBA" id="ARBA00009370"/>
    </source>
</evidence>
<evidence type="ECO:0000256" key="3">
    <source>
        <dbReference type="RuleBase" id="RU362042"/>
    </source>
</evidence>
<dbReference type="AlphaFoldDB" id="A0A4Y8KYB6"/>
<feature type="domain" description="Peptidase S26" evidence="4">
    <location>
        <begin position="11"/>
        <end position="149"/>
    </location>
</feature>
<keyword evidence="3" id="KW-0645">Protease</keyword>
<dbReference type="PANTHER" id="PTHR43390">
    <property type="entry name" value="SIGNAL PEPTIDASE I"/>
    <property type="match status" value="1"/>
</dbReference>
<feature type="domain" description="Peptidase S26" evidence="4">
    <location>
        <begin position="267"/>
        <end position="304"/>
    </location>
</feature>
<dbReference type="NCBIfam" id="TIGR02227">
    <property type="entry name" value="sigpep_I_bact"/>
    <property type="match status" value="1"/>
</dbReference>
<dbReference type="Gene3D" id="2.10.109.10">
    <property type="entry name" value="Umud Fragment, subunit A"/>
    <property type="match status" value="1"/>
</dbReference>
<sequence length="322" mass="36446">MALKKAKIWKWWGKVFILALLVVFVVRVFFVQSYTVSSSQMETALLPGEKVLVNKMAYGIRIPSTLLSVPFTFDSFFGMKSYSEALQLGYHRFFSSAISRNDVVIFNNSGETDKPIDKRTLCISRCIAVPGDTISVQAGDMFINGKRYVASPDLLLPYCFPLTSKDTVAGIMKSLHISARNLQSDSLFVYSSQSRYEAFLINQKLTDSLQLKLKTDDIYSYKLLVPSKGMLIKLTDDNKKLFAGIIKDESGIDVMSPEEKLLSYKFRYDYYWFLSDNTENSIDSRTLGFISEKYIVGKASIIWYSPDNKGRGLTSLGMAFIK</sequence>
<evidence type="ECO:0000313" key="6">
    <source>
        <dbReference type="Proteomes" id="UP000297861"/>
    </source>
</evidence>
<protein>
    <recommendedName>
        <fullName evidence="2 3">Signal peptidase I</fullName>
        <ecNumber evidence="3">3.4.21.89</ecNumber>
    </recommendedName>
</protein>
<gene>
    <name evidence="5" type="primary">lepB</name>
    <name evidence="5" type="ORF">E2605_17130</name>
</gene>
<dbReference type="SUPFAM" id="SSF51306">
    <property type="entry name" value="LexA/Signal peptidase"/>
    <property type="match status" value="1"/>
</dbReference>
<dbReference type="InterPro" id="IPR036286">
    <property type="entry name" value="LexA/Signal_pep-like_sf"/>
</dbReference>
<dbReference type="Pfam" id="PF10502">
    <property type="entry name" value="Peptidase_S26"/>
    <property type="match status" value="2"/>
</dbReference>
<evidence type="ECO:0000313" key="5">
    <source>
        <dbReference type="EMBL" id="TFD93205.1"/>
    </source>
</evidence>